<dbReference type="Proteomes" id="UP000810207">
    <property type="component" value="Unassembled WGS sequence"/>
</dbReference>
<gene>
    <name evidence="1" type="ORF">J2Z28_005943</name>
</gene>
<name>A0ABS4S290_PAEXY</name>
<evidence type="ECO:0000313" key="2">
    <source>
        <dbReference type="Proteomes" id="UP000810207"/>
    </source>
</evidence>
<dbReference type="RefSeq" id="WP_211085515.1">
    <property type="nucleotide sequence ID" value="NZ_CBCSLC010000001.1"/>
</dbReference>
<comment type="caution">
    <text evidence="1">The sequence shown here is derived from an EMBL/GenBank/DDBJ whole genome shotgun (WGS) entry which is preliminary data.</text>
</comment>
<organism evidence="1 2">
    <name type="scientific">Paenibacillus xylanexedens</name>
    <dbReference type="NCBI Taxonomy" id="528191"/>
    <lineage>
        <taxon>Bacteria</taxon>
        <taxon>Bacillati</taxon>
        <taxon>Bacillota</taxon>
        <taxon>Bacilli</taxon>
        <taxon>Bacillales</taxon>
        <taxon>Paenibacillaceae</taxon>
        <taxon>Paenibacillus</taxon>
    </lineage>
</organism>
<accession>A0ABS4S290</accession>
<protein>
    <submittedName>
        <fullName evidence="1">Uncharacterized protein</fullName>
    </submittedName>
</protein>
<sequence>MIDINDLSGKPLLKSMMGDRIWKLFDTDKAAFQRETIAYFERGYPDWEVKRAKYPHVFLQNRKGR</sequence>
<proteinExistence type="predicted"/>
<keyword evidence="2" id="KW-1185">Reference proteome</keyword>
<dbReference type="EMBL" id="JAGIKV010000035">
    <property type="protein sequence ID" value="MBP2249248.1"/>
    <property type="molecule type" value="Genomic_DNA"/>
</dbReference>
<reference evidence="1 2" key="1">
    <citation type="submission" date="2021-03" db="EMBL/GenBank/DDBJ databases">
        <title>Genomic Encyclopedia of Type Strains, Phase IV (KMG-IV): sequencing the most valuable type-strain genomes for metagenomic binning, comparative biology and taxonomic classification.</title>
        <authorList>
            <person name="Goeker M."/>
        </authorList>
    </citation>
    <scope>NUCLEOTIDE SEQUENCE [LARGE SCALE GENOMIC DNA]</scope>
    <source>
        <strain evidence="1 2">DSM 21292</strain>
    </source>
</reference>
<evidence type="ECO:0000313" key="1">
    <source>
        <dbReference type="EMBL" id="MBP2249248.1"/>
    </source>
</evidence>